<evidence type="ECO:0000256" key="1">
    <source>
        <dbReference type="SAM" id="Coils"/>
    </source>
</evidence>
<dbReference type="Pfam" id="PF07583">
    <property type="entry name" value="PSCyt2"/>
    <property type="match status" value="1"/>
</dbReference>
<feature type="domain" description="DUF1553" evidence="3">
    <location>
        <begin position="681"/>
        <end position="939"/>
    </location>
</feature>
<keyword evidence="6" id="KW-1185">Reference proteome</keyword>
<gene>
    <name evidence="5" type="ORF">GCM10023156_58180</name>
</gene>
<dbReference type="PANTHER" id="PTHR35889">
    <property type="entry name" value="CYCLOINULO-OLIGOSACCHARIDE FRUCTANOTRANSFERASE-RELATED"/>
    <property type="match status" value="1"/>
</dbReference>
<feature type="domain" description="DUF1549" evidence="2">
    <location>
        <begin position="110"/>
        <end position="327"/>
    </location>
</feature>
<proteinExistence type="predicted"/>
<dbReference type="InterPro" id="IPR022655">
    <property type="entry name" value="DUF1553"/>
</dbReference>
<dbReference type="PANTHER" id="PTHR35889:SF3">
    <property type="entry name" value="F-BOX DOMAIN-CONTAINING PROTEIN"/>
    <property type="match status" value="1"/>
</dbReference>
<dbReference type="Pfam" id="PF07587">
    <property type="entry name" value="PSD1"/>
    <property type="match status" value="1"/>
</dbReference>
<keyword evidence="1" id="KW-0175">Coiled coil</keyword>
<evidence type="ECO:0000259" key="3">
    <source>
        <dbReference type="Pfam" id="PF07587"/>
    </source>
</evidence>
<dbReference type="Pfam" id="PF07635">
    <property type="entry name" value="PSCyt1"/>
    <property type="match status" value="1"/>
</dbReference>
<dbReference type="RefSeq" id="WP_345327195.1">
    <property type="nucleotide sequence ID" value="NZ_BAABGA010000090.1"/>
</dbReference>
<dbReference type="Gene3D" id="2.60.120.260">
    <property type="entry name" value="Galactose-binding domain-like"/>
    <property type="match status" value="1"/>
</dbReference>
<dbReference type="EMBL" id="BAABGA010000090">
    <property type="protein sequence ID" value="GAA4467776.1"/>
    <property type="molecule type" value="Genomic_DNA"/>
</dbReference>
<reference evidence="6" key="1">
    <citation type="journal article" date="2019" name="Int. J. Syst. Evol. Microbiol.">
        <title>The Global Catalogue of Microorganisms (GCM) 10K type strain sequencing project: providing services to taxonomists for standard genome sequencing and annotation.</title>
        <authorList>
            <consortium name="The Broad Institute Genomics Platform"/>
            <consortium name="The Broad Institute Genome Sequencing Center for Infectious Disease"/>
            <person name="Wu L."/>
            <person name="Ma J."/>
        </authorList>
    </citation>
    <scope>NUCLEOTIDE SEQUENCE [LARGE SCALE GENOMIC DNA]</scope>
    <source>
        <strain evidence="6">JCM 17759</strain>
    </source>
</reference>
<evidence type="ECO:0000313" key="5">
    <source>
        <dbReference type="EMBL" id="GAA4467776.1"/>
    </source>
</evidence>
<feature type="coiled-coil region" evidence="1">
    <location>
        <begin position="337"/>
        <end position="371"/>
    </location>
</feature>
<protein>
    <submittedName>
        <fullName evidence="5">DUF1553 domain-containing protein</fullName>
    </submittedName>
</protein>
<name>A0ABP8NJ25_9BACT</name>
<dbReference type="Proteomes" id="UP001500840">
    <property type="component" value="Unassembled WGS sequence"/>
</dbReference>
<evidence type="ECO:0000313" key="6">
    <source>
        <dbReference type="Proteomes" id="UP001500840"/>
    </source>
</evidence>
<dbReference type="InterPro" id="IPR011444">
    <property type="entry name" value="DUF1549"/>
</dbReference>
<comment type="caution">
    <text evidence="5">The sequence shown here is derived from an EMBL/GenBank/DDBJ whole genome shotgun (WGS) entry which is preliminary data.</text>
</comment>
<evidence type="ECO:0000259" key="2">
    <source>
        <dbReference type="Pfam" id="PF07583"/>
    </source>
</evidence>
<evidence type="ECO:0000259" key="4">
    <source>
        <dbReference type="Pfam" id="PF07635"/>
    </source>
</evidence>
<organism evidence="5 6">
    <name type="scientific">Novipirellula rosea</name>
    <dbReference type="NCBI Taxonomy" id="1031540"/>
    <lineage>
        <taxon>Bacteria</taxon>
        <taxon>Pseudomonadati</taxon>
        <taxon>Planctomycetota</taxon>
        <taxon>Planctomycetia</taxon>
        <taxon>Pirellulales</taxon>
        <taxon>Pirellulaceae</taxon>
        <taxon>Novipirellula</taxon>
    </lineage>
</organism>
<dbReference type="InterPro" id="IPR008979">
    <property type="entry name" value="Galactose-bd-like_sf"/>
</dbReference>
<sequence>MSCHNDVDRSGDLSLRTATDLFGSGAISADLDTTSRLIEMITPVDGSAEMPQDAPPLSQAQIDVLSQWISGGAVWPDDFTLTQPSVSDLDWWSLRPIEAPRIHDHERVHPIDVLIDAKLNANELRPVGTADPATLVRRLHYDLTGLPPTTAEIHTFLDDAKTDLENACITRVDLLLASPRFGEKWGQHWLDLARYAETHGYDKDKPRTNAWPYRDYVIRSFNDDKPYWRFVQEQVAGDALFPGDPDGIIGLGFLAAGPWDFIGHTEVGEGKLDGRIAKHLDRDEMVSAVFNVFMSTTVQCAQCHHHKFDPIRADDYYRLHAVFAGVDRADRVYAGLSPEQEQQRSHLMEQIAALEQQQSEIQSERERVIGEPTRAMDRRIEELIQKHGVEQSVAFGYHSQIANRQIASAPDTAKWVQLDLGEPRSIALVRLTPAFDNYNAIGAGFGFPLRYRIEVSNDEQFADASVRCVFDASSEDQPNPKLEQIVAETAGPAFRFLRVTATKLSPRRNDFIFALGEIEALDAQSGENVALHAAVTSLDSIEAEPRWSVNNLTDGIAYRRVEGTSAIANLIQLHRDRAKILRNVDTSRFESRLTKITQSLSDLRTRQNHFPVGAKVYAAATHFDVQGQFKPTEGEPRPIHLLHRGDLRSPVERVDPGLPVLWNPKSAGACAAKDADEADSRACLARYLTARDNPLVWRSIANRLWQWVFGQPLVSTPNDFGRMGTLPTHPELLDYLATRLRDDPQQSIKAIVRLLVTSKAYRRASSADEHNAAIDSNNTLLWRFNRRRLTAEEFRDSLLSISGVLRLDDRGGPSFQDFVIEKPQHSPHYEYHLHDPNDPKSHRRSIYRFVVRSQPQPMMTTLDCADPSISVPQRDESTTALQALTQWNHRLTEAMSKQFATRLQSTSHSNTTDQQIDLACQWMWGRSPSNDERTMLRTLMQTHGEATLARVMFNTSQFIYVE</sequence>
<dbReference type="SUPFAM" id="SSF49785">
    <property type="entry name" value="Galactose-binding domain-like"/>
    <property type="match status" value="1"/>
</dbReference>
<dbReference type="InterPro" id="IPR011429">
    <property type="entry name" value="Cyt_c_Planctomycete-type"/>
</dbReference>
<accession>A0ABP8NJ25</accession>
<feature type="domain" description="Cytochrome C Planctomycete-type" evidence="4">
    <location>
        <begin position="2"/>
        <end position="51"/>
    </location>
</feature>